<comment type="caution">
    <text evidence="1">The sequence shown here is derived from an EMBL/GenBank/DDBJ whole genome shotgun (WGS) entry which is preliminary data.</text>
</comment>
<evidence type="ECO:0000313" key="1">
    <source>
        <dbReference type="EMBL" id="GAA4853654.1"/>
    </source>
</evidence>
<gene>
    <name evidence="1" type="ORF">GCM10023235_33690</name>
</gene>
<dbReference type="Proteomes" id="UP001501752">
    <property type="component" value="Unassembled WGS sequence"/>
</dbReference>
<keyword evidence="2" id="KW-1185">Reference proteome</keyword>
<evidence type="ECO:0000313" key="2">
    <source>
        <dbReference type="Proteomes" id="UP001501752"/>
    </source>
</evidence>
<reference evidence="2" key="1">
    <citation type="journal article" date="2019" name="Int. J. Syst. Evol. Microbiol.">
        <title>The Global Catalogue of Microorganisms (GCM) 10K type strain sequencing project: providing services to taxonomists for standard genome sequencing and annotation.</title>
        <authorList>
            <consortium name="The Broad Institute Genomics Platform"/>
            <consortium name="The Broad Institute Genome Sequencing Center for Infectious Disease"/>
            <person name="Wu L."/>
            <person name="Ma J."/>
        </authorList>
    </citation>
    <scope>NUCLEOTIDE SEQUENCE [LARGE SCALE GENOMIC DNA]</scope>
    <source>
        <strain evidence="2">JCM 13006</strain>
    </source>
</reference>
<sequence length="48" mass="5175">MPRVAGKGRVSRVLVAGEIGSRAVRIGESVRRPDGWRPDGEVAAEWTS</sequence>
<name>A0ABP9DQX6_9ACTN</name>
<proteinExistence type="predicted"/>
<accession>A0ABP9DQX6</accession>
<dbReference type="EMBL" id="BAABIS010000001">
    <property type="protein sequence ID" value="GAA4853654.1"/>
    <property type="molecule type" value="Genomic_DNA"/>
</dbReference>
<protein>
    <submittedName>
        <fullName evidence="1">Uncharacterized protein</fullName>
    </submittedName>
</protein>
<organism evidence="1 2">
    <name type="scientific">Kitasatospora terrestris</name>
    <dbReference type="NCBI Taxonomy" id="258051"/>
    <lineage>
        <taxon>Bacteria</taxon>
        <taxon>Bacillati</taxon>
        <taxon>Actinomycetota</taxon>
        <taxon>Actinomycetes</taxon>
        <taxon>Kitasatosporales</taxon>
        <taxon>Streptomycetaceae</taxon>
        <taxon>Kitasatospora</taxon>
    </lineage>
</organism>